<reference evidence="1" key="1">
    <citation type="journal article" date="2015" name="Nature">
        <title>Complex archaea that bridge the gap between prokaryotes and eukaryotes.</title>
        <authorList>
            <person name="Spang A."/>
            <person name="Saw J.H."/>
            <person name="Jorgensen S.L."/>
            <person name="Zaremba-Niedzwiedzka K."/>
            <person name="Martijn J."/>
            <person name="Lind A.E."/>
            <person name="van Eijk R."/>
            <person name="Schleper C."/>
            <person name="Guy L."/>
            <person name="Ettema T.J."/>
        </authorList>
    </citation>
    <scope>NUCLEOTIDE SEQUENCE</scope>
</reference>
<feature type="non-terminal residue" evidence="1">
    <location>
        <position position="1"/>
    </location>
</feature>
<proteinExistence type="predicted"/>
<protein>
    <submittedName>
        <fullName evidence="1">Uncharacterized protein</fullName>
    </submittedName>
</protein>
<comment type="caution">
    <text evidence="1">The sequence shown here is derived from an EMBL/GenBank/DDBJ whole genome shotgun (WGS) entry which is preliminary data.</text>
</comment>
<accession>A0A0F9PP45</accession>
<dbReference type="EMBL" id="LAZR01005103">
    <property type="protein sequence ID" value="KKN02831.1"/>
    <property type="molecule type" value="Genomic_DNA"/>
</dbReference>
<dbReference type="AlphaFoldDB" id="A0A0F9PP45"/>
<evidence type="ECO:0000313" key="1">
    <source>
        <dbReference type="EMBL" id="KKN02831.1"/>
    </source>
</evidence>
<organism evidence="1">
    <name type="scientific">marine sediment metagenome</name>
    <dbReference type="NCBI Taxonomy" id="412755"/>
    <lineage>
        <taxon>unclassified sequences</taxon>
        <taxon>metagenomes</taxon>
        <taxon>ecological metagenomes</taxon>
    </lineage>
</organism>
<gene>
    <name evidence="1" type="ORF">LCGC14_1113810</name>
</gene>
<name>A0A0F9PP45_9ZZZZ</name>
<sequence length="333" mass="37257">ILTEEGGKDVKVSDSTKLVTKLIESLEDKPERDKTTLETFQEQREILGIEDLENEFASAEADIERLDADFASKLEEEEGRKVSLKQVRRRQTAEGIAYNRKRRELVVDRNALANRLNMKYSVLNNIVKYTGQDYDDAQQDYQFKFNAALQLTSLLTGIEDKAKTAEERQIDNARANLQIMYNLFKGGNVSYSSLDSATQLDIKNMELQAGLPTGFTKFIDENIKEDVVSFLPAYTSEDGNRIQPVATISADGRYSIKNVNLGQAGATTKTKLISQAKINTLAASGVPEIVALDIQRSLNEGVTKETIIAHIDKKLGEGKGKEMMEIYENIMMP</sequence>